<keyword evidence="4" id="KW-1185">Reference proteome</keyword>
<dbReference type="InterPro" id="IPR030678">
    <property type="entry name" value="Peptide/Ni-bd"/>
</dbReference>
<dbReference type="InterPro" id="IPR039424">
    <property type="entry name" value="SBP_5"/>
</dbReference>
<dbReference type="OrthoDB" id="9796817at2"/>
<evidence type="ECO:0000313" key="3">
    <source>
        <dbReference type="EMBL" id="SDJ13021.1"/>
    </source>
</evidence>
<gene>
    <name evidence="3" type="ORF">SAMN04488123_1167</name>
</gene>
<evidence type="ECO:0000259" key="2">
    <source>
        <dbReference type="Pfam" id="PF00496"/>
    </source>
</evidence>
<evidence type="ECO:0000256" key="1">
    <source>
        <dbReference type="SAM" id="SignalP"/>
    </source>
</evidence>
<protein>
    <submittedName>
        <fullName evidence="3">Peptide/nickel transport system substrate-binding protein</fullName>
    </submittedName>
</protein>
<dbReference type="PROSITE" id="PS51257">
    <property type="entry name" value="PROKAR_LIPOPROTEIN"/>
    <property type="match status" value="1"/>
</dbReference>
<dbReference type="GO" id="GO:0042597">
    <property type="term" value="C:periplasmic space"/>
    <property type="evidence" value="ECO:0007669"/>
    <property type="project" value="UniProtKB-ARBA"/>
</dbReference>
<dbReference type="InterPro" id="IPR000914">
    <property type="entry name" value="SBP_5_dom"/>
</dbReference>
<dbReference type="GO" id="GO:0015833">
    <property type="term" value="P:peptide transport"/>
    <property type="evidence" value="ECO:0007669"/>
    <property type="project" value="TreeGrafter"/>
</dbReference>
<evidence type="ECO:0000313" key="4">
    <source>
        <dbReference type="Proteomes" id="UP000198853"/>
    </source>
</evidence>
<dbReference type="Gene3D" id="3.40.190.10">
    <property type="entry name" value="Periplasmic binding protein-like II"/>
    <property type="match status" value="1"/>
</dbReference>
<dbReference type="PANTHER" id="PTHR30290">
    <property type="entry name" value="PERIPLASMIC BINDING COMPONENT OF ABC TRANSPORTER"/>
    <property type="match status" value="1"/>
</dbReference>
<feature type="signal peptide" evidence="1">
    <location>
        <begin position="1"/>
        <end position="25"/>
    </location>
</feature>
<dbReference type="AlphaFoldDB" id="A0A1G8R7T7"/>
<organism evidence="3 4">
    <name type="scientific">Natribacillus halophilus</name>
    <dbReference type="NCBI Taxonomy" id="549003"/>
    <lineage>
        <taxon>Bacteria</taxon>
        <taxon>Bacillati</taxon>
        <taxon>Bacillota</taxon>
        <taxon>Bacilli</taxon>
        <taxon>Bacillales</taxon>
        <taxon>Bacillaceae</taxon>
        <taxon>Natribacillus</taxon>
    </lineage>
</organism>
<sequence length="515" mass="57686">MRLFRGHFLVSLFMLMLLVGCNGEAETTEDEADDEAGNDVEQEMTFAMTDDPVGLSPIGTWDTISDLPVEQMYDRLFERDAETGEIEASIVESYDNVDDETWVFELREDIEFHDETPLNAEAVVYTFEEFVDSDNANPGAHVLDFMESVEATDEFTVELTTDGPSSNVLPALANRSTSIISPQADQNQDLMEEPVGSGPFEFESWDQGDSLEMTRNENYWGDEPALEHITFLTVPDESTALSMLETGEVDLVEDIDSEQMDRVEGMQDVSITDIEGTAGYWLSFNMEEAPMDELEFRQAVAMGVDIESYMTQLEGVAFESNSLFGPGVPDYDESIEDAGYDYDPEAAQELVEENSYDEYEVDLYTSDRSAYQRMSEVAQAQLAEIGLDINIEMMDWETMLDVTADAQQDMYALGSSNSMNGLETLDGYFHSSSVGANNRAQYANDDFDAIVEEAGATIDEEDRQELVNEAHEHVIDEALIIPMHHDINILAHNDSLQGVELHPDVIFSLEDAYME</sequence>
<dbReference type="PIRSF" id="PIRSF002741">
    <property type="entry name" value="MppA"/>
    <property type="match status" value="1"/>
</dbReference>
<dbReference type="GO" id="GO:0043190">
    <property type="term" value="C:ATP-binding cassette (ABC) transporter complex"/>
    <property type="evidence" value="ECO:0007669"/>
    <property type="project" value="InterPro"/>
</dbReference>
<dbReference type="Gene3D" id="3.90.76.10">
    <property type="entry name" value="Dipeptide-binding Protein, Domain 1"/>
    <property type="match status" value="1"/>
</dbReference>
<accession>A0A1G8R7T7</accession>
<dbReference type="RefSeq" id="WP_090399414.1">
    <property type="nucleotide sequence ID" value="NZ_FNEN01000016.1"/>
</dbReference>
<feature type="chain" id="PRO_5011609325" evidence="1">
    <location>
        <begin position="26"/>
        <end position="515"/>
    </location>
</feature>
<dbReference type="EMBL" id="FNEN01000016">
    <property type="protein sequence ID" value="SDJ13021.1"/>
    <property type="molecule type" value="Genomic_DNA"/>
</dbReference>
<dbReference type="GO" id="GO:1904680">
    <property type="term" value="F:peptide transmembrane transporter activity"/>
    <property type="evidence" value="ECO:0007669"/>
    <property type="project" value="TreeGrafter"/>
</dbReference>
<keyword evidence="1" id="KW-0732">Signal</keyword>
<feature type="domain" description="Solute-binding protein family 5" evidence="2">
    <location>
        <begin position="86"/>
        <end position="430"/>
    </location>
</feature>
<proteinExistence type="predicted"/>
<reference evidence="3 4" key="1">
    <citation type="submission" date="2016-10" db="EMBL/GenBank/DDBJ databases">
        <authorList>
            <person name="de Groot N.N."/>
        </authorList>
    </citation>
    <scope>NUCLEOTIDE SEQUENCE [LARGE SCALE GENOMIC DNA]</scope>
    <source>
        <strain evidence="3 4">DSM 21771</strain>
    </source>
</reference>
<name>A0A1G8R7T7_9BACI</name>
<dbReference type="SUPFAM" id="SSF53850">
    <property type="entry name" value="Periplasmic binding protein-like II"/>
    <property type="match status" value="1"/>
</dbReference>
<dbReference type="Proteomes" id="UP000198853">
    <property type="component" value="Unassembled WGS sequence"/>
</dbReference>
<dbReference type="Gene3D" id="3.10.105.10">
    <property type="entry name" value="Dipeptide-binding Protein, Domain 3"/>
    <property type="match status" value="1"/>
</dbReference>
<dbReference type="Pfam" id="PF00496">
    <property type="entry name" value="SBP_bac_5"/>
    <property type="match status" value="1"/>
</dbReference>